<evidence type="ECO:0000313" key="2">
    <source>
        <dbReference type="Proteomes" id="UP001202052"/>
    </source>
</evidence>
<dbReference type="Gene3D" id="3.30.1380.10">
    <property type="match status" value="1"/>
</dbReference>
<reference evidence="1 2" key="1">
    <citation type="submission" date="2022-05" db="EMBL/GenBank/DDBJ databases">
        <title>Genome Resource of Streptomyces lavenduligriseus GA1-1, a Strain with Broad-Spectrum Antifungal Activity against Phytopathogenic Fungi.</title>
        <authorList>
            <person name="Qi D."/>
        </authorList>
    </citation>
    <scope>NUCLEOTIDE SEQUENCE [LARGE SCALE GENOMIC DNA]</scope>
    <source>
        <strain evidence="1 2">GA1-1</strain>
    </source>
</reference>
<keyword evidence="2" id="KW-1185">Reference proteome</keyword>
<organism evidence="1 2">
    <name type="scientific">Streptomyces lavenduligriseus</name>
    <dbReference type="NCBI Taxonomy" id="67315"/>
    <lineage>
        <taxon>Bacteria</taxon>
        <taxon>Bacillati</taxon>
        <taxon>Actinomycetota</taxon>
        <taxon>Actinomycetes</taxon>
        <taxon>Kitasatosporales</taxon>
        <taxon>Streptomycetaceae</taxon>
        <taxon>Streptomyces</taxon>
    </lineage>
</organism>
<name>A0ABT0NT19_9ACTN</name>
<dbReference type="RefSeq" id="WP_249459208.1">
    <property type="nucleotide sequence ID" value="NZ_JAMCCK010000018.1"/>
</dbReference>
<comment type="caution">
    <text evidence="1">The sequence shown here is derived from an EMBL/GenBank/DDBJ whole genome shotgun (WGS) entry which is preliminary data.</text>
</comment>
<accession>A0ABT0NT19</accession>
<dbReference type="Proteomes" id="UP001202052">
    <property type="component" value="Unassembled WGS sequence"/>
</dbReference>
<dbReference type="EMBL" id="JAMCCK010000018">
    <property type="protein sequence ID" value="MCL3994351.1"/>
    <property type="molecule type" value="Genomic_DNA"/>
</dbReference>
<dbReference type="InterPro" id="IPR009045">
    <property type="entry name" value="Zn_M74/Hedgehog-like"/>
</dbReference>
<protein>
    <recommendedName>
        <fullName evidence="3">Peptidase M15A C-terminal domain-containing protein</fullName>
    </recommendedName>
</protein>
<evidence type="ECO:0008006" key="3">
    <source>
        <dbReference type="Google" id="ProtNLM"/>
    </source>
</evidence>
<proteinExistence type="predicted"/>
<sequence>MRHRVGPHRSRSRHYAGKAIDISHINGKHVGSGAPHKALTAACRKLGATEVLGPGNAGHGGHVHCAWPR</sequence>
<gene>
    <name evidence="1" type="ORF">M4438_12590</name>
</gene>
<evidence type="ECO:0000313" key="1">
    <source>
        <dbReference type="EMBL" id="MCL3994351.1"/>
    </source>
</evidence>